<reference evidence="3 4" key="1">
    <citation type="submission" date="2016-11" db="EMBL/GenBank/DDBJ databases">
        <authorList>
            <person name="Jaros S."/>
            <person name="Januszkiewicz K."/>
            <person name="Wedrychowicz H."/>
        </authorList>
    </citation>
    <scope>NUCLEOTIDE SEQUENCE [LARGE SCALE GENOMIC DNA]</scope>
    <source>
        <strain evidence="3 4">DSM 21758</strain>
    </source>
</reference>
<accession>A0A1M6Q755</accession>
<dbReference type="Proteomes" id="UP000184310">
    <property type="component" value="Unassembled WGS sequence"/>
</dbReference>
<dbReference type="Gene3D" id="3.40.50.2000">
    <property type="entry name" value="Glycogen Phosphorylase B"/>
    <property type="match status" value="2"/>
</dbReference>
<dbReference type="InterPro" id="IPR001296">
    <property type="entry name" value="Glyco_trans_1"/>
</dbReference>
<dbReference type="CDD" id="cd03801">
    <property type="entry name" value="GT4_PimA-like"/>
    <property type="match status" value="1"/>
</dbReference>
<dbReference type="RefSeq" id="WP_072990359.1">
    <property type="nucleotide sequence ID" value="NZ_FQZB01000014.1"/>
</dbReference>
<dbReference type="SUPFAM" id="SSF53756">
    <property type="entry name" value="UDP-Glycosyltransferase/glycogen phosphorylase"/>
    <property type="match status" value="1"/>
</dbReference>
<evidence type="ECO:0000259" key="1">
    <source>
        <dbReference type="Pfam" id="PF00534"/>
    </source>
</evidence>
<dbReference type="PANTHER" id="PTHR12526">
    <property type="entry name" value="GLYCOSYLTRANSFERASE"/>
    <property type="match status" value="1"/>
</dbReference>
<proteinExistence type="predicted"/>
<dbReference type="EMBL" id="FQZB01000014">
    <property type="protein sequence ID" value="SHK15947.1"/>
    <property type="molecule type" value="Genomic_DNA"/>
</dbReference>
<dbReference type="GO" id="GO:0016757">
    <property type="term" value="F:glycosyltransferase activity"/>
    <property type="evidence" value="ECO:0007669"/>
    <property type="project" value="InterPro"/>
</dbReference>
<evidence type="ECO:0000259" key="2">
    <source>
        <dbReference type="Pfam" id="PF13439"/>
    </source>
</evidence>
<dbReference type="PANTHER" id="PTHR12526:SF630">
    <property type="entry name" value="GLYCOSYLTRANSFERASE"/>
    <property type="match status" value="1"/>
</dbReference>
<dbReference type="InterPro" id="IPR028098">
    <property type="entry name" value="Glyco_trans_4-like_N"/>
</dbReference>
<dbReference type="STRING" id="1121302.SAMN02745163_03305"/>
<dbReference type="OrthoDB" id="9795068at2"/>
<dbReference type="Pfam" id="PF00534">
    <property type="entry name" value="Glycos_transf_1"/>
    <property type="match status" value="1"/>
</dbReference>
<organism evidence="3 4">
    <name type="scientific">Clostridium cavendishii DSM 21758</name>
    <dbReference type="NCBI Taxonomy" id="1121302"/>
    <lineage>
        <taxon>Bacteria</taxon>
        <taxon>Bacillati</taxon>
        <taxon>Bacillota</taxon>
        <taxon>Clostridia</taxon>
        <taxon>Eubacteriales</taxon>
        <taxon>Clostridiaceae</taxon>
        <taxon>Clostridium</taxon>
    </lineage>
</organism>
<sequence>MKICQITPYWDVTGGITTVVTNLVNELIKRENEVYVLSSDLKKTDDNLFKLSNSFITKNKEILAILRRIKPDVVHVHAHGTLLPATLIYKYFFNNKVKLLCTFHTKPSSGSELTKTQNNRSKLRDAFVNLMMHLLDYNVFVSEDLVDSYKKYMGVTTTKNNYVIYNGISKPNVDEQRALRFKEKIEIEDKTTVFSMISNLQWDLKVIGVGKLIQAFDKFNKQVDSNTKLFIAGDGEFRAYLEKILKEVNNENIILLGQISNVEELLFLTDIYCHISPQEGCSMAILEAMVMEKNILTVHGGGNGEIIKDEINGIIVPYDDNLILEGLIRSYKKKDDDSMKKKAYLDATTKYSWKSITDNYINLYLKE</sequence>
<feature type="domain" description="Glycosyl transferase family 1" evidence="1">
    <location>
        <begin position="182"/>
        <end position="341"/>
    </location>
</feature>
<name>A0A1M6Q755_9CLOT</name>
<evidence type="ECO:0000313" key="4">
    <source>
        <dbReference type="Proteomes" id="UP000184310"/>
    </source>
</evidence>
<gene>
    <name evidence="3" type="ORF">SAMN02745163_03305</name>
</gene>
<protein>
    <submittedName>
        <fullName evidence="3">Glycosyltransferase involved in cell wall bisynthesis</fullName>
    </submittedName>
</protein>
<dbReference type="Pfam" id="PF13439">
    <property type="entry name" value="Glyco_transf_4"/>
    <property type="match status" value="1"/>
</dbReference>
<keyword evidence="3" id="KW-0808">Transferase</keyword>
<feature type="domain" description="Glycosyltransferase subfamily 4-like N-terminal" evidence="2">
    <location>
        <begin position="14"/>
        <end position="168"/>
    </location>
</feature>
<dbReference type="AlphaFoldDB" id="A0A1M6Q755"/>
<keyword evidence="4" id="KW-1185">Reference proteome</keyword>
<evidence type="ECO:0000313" key="3">
    <source>
        <dbReference type="EMBL" id="SHK15947.1"/>
    </source>
</evidence>